<dbReference type="Pfam" id="PF19187">
    <property type="entry name" value="HTH_PafC"/>
    <property type="match status" value="1"/>
</dbReference>
<dbReference type="PIRSF" id="PIRSF016838">
    <property type="entry name" value="PafC"/>
    <property type="match status" value="1"/>
</dbReference>
<name>A0A6J6IGN6_9ZZZZ</name>
<sequence>MTRRGPRPINIRLRRLLVMLPWLMERENVSTQEMADHFLMSVDDLVADLTLASLCGVSQDPRDLIDLWVDEDEVHFGIPKYFDRPLRLTVTEAFSLVASAAAAEQIPGADADGALSRAIAKVQAVLAIDNDDSFAIDLGTPDTVAPLVDAALGQHIVEFDYWSVATGQSVRRRVVPIEVFAERDHWYVRSFDTEAQAERTFRLDRLDDLQTINQSMAVTPSARGEWFSSLQERQIVTLEVDPSWLWVLEQYSGVAVSASSATSRSSSHSWVTVEVVVSSERWLQRVLLRFGCHARLVAPSEWADLAGTTAELVLSRYVATKGTSSAGSTIP</sequence>
<dbReference type="PROSITE" id="PS52050">
    <property type="entry name" value="WYL"/>
    <property type="match status" value="1"/>
</dbReference>
<organism evidence="4">
    <name type="scientific">freshwater metagenome</name>
    <dbReference type="NCBI Taxonomy" id="449393"/>
    <lineage>
        <taxon>unclassified sequences</taxon>
        <taxon>metagenomes</taxon>
        <taxon>ecological metagenomes</taxon>
    </lineage>
</organism>
<feature type="domain" description="WYL" evidence="1">
    <location>
        <begin position="143"/>
        <end position="210"/>
    </location>
</feature>
<dbReference type="InterPro" id="IPR028349">
    <property type="entry name" value="PafC-like"/>
</dbReference>
<evidence type="ECO:0000259" key="1">
    <source>
        <dbReference type="Pfam" id="PF13280"/>
    </source>
</evidence>
<dbReference type="PANTHER" id="PTHR34580">
    <property type="match status" value="1"/>
</dbReference>
<evidence type="ECO:0000313" key="4">
    <source>
        <dbReference type="EMBL" id="CAB4623518.1"/>
    </source>
</evidence>
<protein>
    <submittedName>
        <fullName evidence="4">Unannotated protein</fullName>
    </submittedName>
</protein>
<dbReference type="InterPro" id="IPR057727">
    <property type="entry name" value="WCX_dom"/>
</dbReference>
<feature type="domain" description="WCX" evidence="3">
    <location>
        <begin position="236"/>
        <end position="305"/>
    </location>
</feature>
<dbReference type="EMBL" id="CAEZVL010000016">
    <property type="protein sequence ID" value="CAB4623518.1"/>
    <property type="molecule type" value="Genomic_DNA"/>
</dbReference>
<dbReference type="Pfam" id="PF13280">
    <property type="entry name" value="WYL"/>
    <property type="match status" value="1"/>
</dbReference>
<proteinExistence type="predicted"/>
<gene>
    <name evidence="4" type="ORF">UFOPK1960_00206</name>
</gene>
<accession>A0A6J6IGN6</accession>
<dbReference type="InterPro" id="IPR043839">
    <property type="entry name" value="PafC_HTH"/>
</dbReference>
<dbReference type="InterPro" id="IPR026881">
    <property type="entry name" value="WYL_dom"/>
</dbReference>
<dbReference type="AlphaFoldDB" id="A0A6J6IGN6"/>
<dbReference type="PANTHER" id="PTHR34580:SF1">
    <property type="entry name" value="PROTEIN PAFC"/>
    <property type="match status" value="1"/>
</dbReference>
<dbReference type="InterPro" id="IPR051534">
    <property type="entry name" value="CBASS_pafABC_assoc_protein"/>
</dbReference>
<evidence type="ECO:0000259" key="2">
    <source>
        <dbReference type="Pfam" id="PF19187"/>
    </source>
</evidence>
<feature type="domain" description="PafC HTH" evidence="2">
    <location>
        <begin position="12"/>
        <end position="123"/>
    </location>
</feature>
<reference evidence="4" key="1">
    <citation type="submission" date="2020-05" db="EMBL/GenBank/DDBJ databases">
        <authorList>
            <person name="Chiriac C."/>
            <person name="Salcher M."/>
            <person name="Ghai R."/>
            <person name="Kavagutti S V."/>
        </authorList>
    </citation>
    <scope>NUCLEOTIDE SEQUENCE</scope>
</reference>
<dbReference type="Pfam" id="PF25583">
    <property type="entry name" value="WCX"/>
    <property type="match status" value="1"/>
</dbReference>
<evidence type="ECO:0000259" key="3">
    <source>
        <dbReference type="Pfam" id="PF25583"/>
    </source>
</evidence>